<dbReference type="GO" id="GO:0003677">
    <property type="term" value="F:DNA binding"/>
    <property type="evidence" value="ECO:0007669"/>
    <property type="project" value="UniProtKB-KW"/>
</dbReference>
<dbReference type="Gene3D" id="3.40.190.290">
    <property type="match status" value="1"/>
</dbReference>
<dbReference type="InterPro" id="IPR005119">
    <property type="entry name" value="LysR_subst-bd"/>
</dbReference>
<dbReference type="AlphaFoldDB" id="A0A2Z2NU17"/>
<dbReference type="PANTHER" id="PTHR30419">
    <property type="entry name" value="HTH-TYPE TRANSCRIPTIONAL REGULATOR YBHD"/>
    <property type="match status" value="1"/>
</dbReference>
<dbReference type="InterPro" id="IPR036390">
    <property type="entry name" value="WH_DNA-bd_sf"/>
</dbReference>
<evidence type="ECO:0000256" key="1">
    <source>
        <dbReference type="ARBA" id="ARBA00009437"/>
    </source>
</evidence>
<dbReference type="SUPFAM" id="SSF53850">
    <property type="entry name" value="Periplasmic binding protein-like II"/>
    <property type="match status" value="1"/>
</dbReference>
<evidence type="ECO:0000313" key="7">
    <source>
        <dbReference type="Proteomes" id="UP000250079"/>
    </source>
</evidence>
<name>A0A2Z2NU17_9GAMM</name>
<comment type="similarity">
    <text evidence="1">Belongs to the LysR transcriptional regulatory family.</text>
</comment>
<dbReference type="SUPFAM" id="SSF46785">
    <property type="entry name" value="Winged helix' DNA-binding domain"/>
    <property type="match status" value="1"/>
</dbReference>
<gene>
    <name evidence="6" type="primary">gltC_1</name>
    <name evidence="6" type="ORF">IMCC3135_02455</name>
</gene>
<dbReference type="InterPro" id="IPR050950">
    <property type="entry name" value="HTH-type_LysR_regulators"/>
</dbReference>
<keyword evidence="3" id="KW-0238">DNA-binding</keyword>
<protein>
    <submittedName>
        <fullName evidence="6">HTH-type transcriptional regulator GltC</fullName>
    </submittedName>
</protein>
<dbReference type="Pfam" id="PF03466">
    <property type="entry name" value="LysR_substrate"/>
    <property type="match status" value="1"/>
</dbReference>
<dbReference type="Proteomes" id="UP000250079">
    <property type="component" value="Chromosome"/>
</dbReference>
<dbReference type="InterPro" id="IPR000847">
    <property type="entry name" value="LysR_HTH_N"/>
</dbReference>
<keyword evidence="4" id="KW-0804">Transcription</keyword>
<proteinExistence type="inferred from homology"/>
<dbReference type="GO" id="GO:0005829">
    <property type="term" value="C:cytosol"/>
    <property type="evidence" value="ECO:0007669"/>
    <property type="project" value="TreeGrafter"/>
</dbReference>
<dbReference type="Pfam" id="PF00126">
    <property type="entry name" value="HTH_1"/>
    <property type="match status" value="1"/>
</dbReference>
<evidence type="ECO:0000256" key="4">
    <source>
        <dbReference type="ARBA" id="ARBA00023163"/>
    </source>
</evidence>
<keyword evidence="7" id="KW-1185">Reference proteome</keyword>
<evidence type="ECO:0000259" key="5">
    <source>
        <dbReference type="PROSITE" id="PS50931"/>
    </source>
</evidence>
<organism evidence="6 7">
    <name type="scientific">Granulosicoccus antarcticus IMCC3135</name>
    <dbReference type="NCBI Taxonomy" id="1192854"/>
    <lineage>
        <taxon>Bacteria</taxon>
        <taxon>Pseudomonadati</taxon>
        <taxon>Pseudomonadota</taxon>
        <taxon>Gammaproteobacteria</taxon>
        <taxon>Chromatiales</taxon>
        <taxon>Granulosicoccaceae</taxon>
        <taxon>Granulosicoccus</taxon>
    </lineage>
</organism>
<accession>A0A2Z2NU17</accession>
<sequence length="321" mass="35675">MIFSQIDYFTSHFNLTEAMIKLEQLRQFLVVSQCNSLMDAADKLHRTPSAVSMTLKQIETRLGGPLFEGDRKRDLTPLGRFVYTRAERSVSEHQRMIKEIESYAKGDTGLVRIAAVPSAATQQLPEAIANCQQDRPTLHIELHDTDSKAVHAAVLSGNADLGVASLPFDGSSLAYQQLASDAFVCVCNAKHPLARSQSPLSWSSLAKHRFIHNGLCEQIEHPTVSELSANAHLRVYNIASLLAFVRKDMGVTLLPEGSVTDCRNLVTRQLRDKSATRNLYLLRRTDQTPSPAVRELTQAIIEQFTGSCDPSPKPRSPLQRR</sequence>
<keyword evidence="2" id="KW-0805">Transcription regulation</keyword>
<dbReference type="PROSITE" id="PS50931">
    <property type="entry name" value="HTH_LYSR"/>
    <property type="match status" value="1"/>
</dbReference>
<dbReference type="KEGG" id="gai:IMCC3135_02455"/>
<reference evidence="6 7" key="1">
    <citation type="submission" date="2016-12" db="EMBL/GenBank/DDBJ databases">
        <authorList>
            <person name="Song W.-J."/>
            <person name="Kurnit D.M."/>
        </authorList>
    </citation>
    <scope>NUCLEOTIDE SEQUENCE [LARGE SCALE GENOMIC DNA]</scope>
    <source>
        <strain evidence="6 7">IMCC3135</strain>
    </source>
</reference>
<evidence type="ECO:0000313" key="6">
    <source>
        <dbReference type="EMBL" id="ASJ70604.1"/>
    </source>
</evidence>
<evidence type="ECO:0000256" key="3">
    <source>
        <dbReference type="ARBA" id="ARBA00023125"/>
    </source>
</evidence>
<dbReference type="InterPro" id="IPR036388">
    <property type="entry name" value="WH-like_DNA-bd_sf"/>
</dbReference>
<dbReference type="EMBL" id="CP018632">
    <property type="protein sequence ID" value="ASJ70604.1"/>
    <property type="molecule type" value="Genomic_DNA"/>
</dbReference>
<dbReference type="Gene3D" id="1.10.10.10">
    <property type="entry name" value="Winged helix-like DNA-binding domain superfamily/Winged helix DNA-binding domain"/>
    <property type="match status" value="1"/>
</dbReference>
<feature type="domain" description="HTH lysR-type" evidence="5">
    <location>
        <begin position="20"/>
        <end position="76"/>
    </location>
</feature>
<evidence type="ECO:0000256" key="2">
    <source>
        <dbReference type="ARBA" id="ARBA00023015"/>
    </source>
</evidence>
<dbReference type="GO" id="GO:0003700">
    <property type="term" value="F:DNA-binding transcription factor activity"/>
    <property type="evidence" value="ECO:0007669"/>
    <property type="project" value="InterPro"/>
</dbReference>